<keyword evidence="14" id="KW-1185">Reference proteome</keyword>
<dbReference type="Gene3D" id="1.10.287.470">
    <property type="entry name" value="Helix hairpin bin"/>
    <property type="match status" value="1"/>
</dbReference>
<dbReference type="Gene3D" id="1.20.1640.10">
    <property type="entry name" value="Multidrug efflux transporter AcrB transmembrane domain"/>
    <property type="match status" value="2"/>
</dbReference>
<dbReference type="Gene3D" id="2.40.420.20">
    <property type="match status" value="1"/>
</dbReference>
<evidence type="ECO:0000256" key="3">
    <source>
        <dbReference type="ARBA" id="ARBA00022475"/>
    </source>
</evidence>
<dbReference type="InterPro" id="IPR001036">
    <property type="entry name" value="Acrflvin-R"/>
</dbReference>
<organism evidence="13 14">
    <name type="scientific">Potamilus streckersoni</name>
    <dbReference type="NCBI Taxonomy" id="2493646"/>
    <lineage>
        <taxon>Eukaryota</taxon>
        <taxon>Metazoa</taxon>
        <taxon>Spiralia</taxon>
        <taxon>Lophotrochozoa</taxon>
        <taxon>Mollusca</taxon>
        <taxon>Bivalvia</taxon>
        <taxon>Autobranchia</taxon>
        <taxon>Heteroconchia</taxon>
        <taxon>Palaeoheterodonta</taxon>
        <taxon>Unionida</taxon>
        <taxon>Unionoidea</taxon>
        <taxon>Unionidae</taxon>
        <taxon>Ambleminae</taxon>
        <taxon>Lampsilini</taxon>
        <taxon>Potamilus</taxon>
    </lineage>
</organism>
<evidence type="ECO:0000256" key="7">
    <source>
        <dbReference type="ARBA" id="ARBA00022840"/>
    </source>
</evidence>
<dbReference type="NCBIfam" id="NF004281">
    <property type="entry name" value="PRK05690.1"/>
    <property type="match status" value="1"/>
</dbReference>
<feature type="transmembrane region" description="Helical" evidence="11">
    <location>
        <begin position="794"/>
        <end position="811"/>
    </location>
</feature>
<feature type="transmembrane region" description="Helical" evidence="11">
    <location>
        <begin position="734"/>
        <end position="757"/>
    </location>
</feature>
<dbReference type="SUPFAM" id="SSF111369">
    <property type="entry name" value="HlyD-like secretion proteins"/>
    <property type="match status" value="1"/>
</dbReference>
<dbReference type="GO" id="GO:0008324">
    <property type="term" value="F:monoatomic cation transmembrane transporter activity"/>
    <property type="evidence" value="ECO:0007669"/>
    <property type="project" value="InterPro"/>
</dbReference>
<dbReference type="PROSITE" id="PS50206">
    <property type="entry name" value="RHODANESE_3"/>
    <property type="match status" value="1"/>
</dbReference>
<keyword evidence="6" id="KW-0547">Nucleotide-binding</keyword>
<keyword evidence="5 11" id="KW-0812">Transmembrane</keyword>
<dbReference type="InterPro" id="IPR004763">
    <property type="entry name" value="CusA-like"/>
</dbReference>
<dbReference type="Pfam" id="PF00899">
    <property type="entry name" value="ThiF"/>
    <property type="match status" value="1"/>
</dbReference>
<dbReference type="GO" id="GO:0005886">
    <property type="term" value="C:plasma membrane"/>
    <property type="evidence" value="ECO:0007669"/>
    <property type="project" value="UniProtKB-SubCell"/>
</dbReference>
<dbReference type="Gene3D" id="3.30.70.1430">
    <property type="entry name" value="Multidrug efflux transporter AcrB pore domain"/>
    <property type="match status" value="2"/>
</dbReference>
<evidence type="ECO:0000256" key="1">
    <source>
        <dbReference type="ARBA" id="ARBA00004651"/>
    </source>
</evidence>
<gene>
    <name evidence="13" type="ORF">CHS0354_000762</name>
</gene>
<reference evidence="13" key="3">
    <citation type="submission" date="2023-05" db="EMBL/GenBank/DDBJ databases">
        <authorList>
            <person name="Smith C.H."/>
        </authorList>
    </citation>
    <scope>NUCLEOTIDE SEQUENCE</scope>
    <source>
        <strain evidence="13">CHS0354</strain>
        <tissue evidence="13">Mantle</tissue>
    </source>
</reference>
<proteinExistence type="predicted"/>
<dbReference type="CDD" id="cd00757">
    <property type="entry name" value="ThiF_MoeB_HesA_family"/>
    <property type="match status" value="1"/>
</dbReference>
<keyword evidence="8 11" id="KW-1133">Transmembrane helix</keyword>
<evidence type="ECO:0000256" key="11">
    <source>
        <dbReference type="SAM" id="Phobius"/>
    </source>
</evidence>
<reference evidence="13" key="1">
    <citation type="journal article" date="2021" name="Genome Biol. Evol.">
        <title>A High-Quality Reference Genome for a Parasitic Bivalve with Doubly Uniparental Inheritance (Bivalvia: Unionida).</title>
        <authorList>
            <person name="Smith C.H."/>
        </authorList>
    </citation>
    <scope>NUCLEOTIDE SEQUENCE</scope>
    <source>
        <strain evidence="13">CHS0354</strain>
    </source>
</reference>
<feature type="domain" description="Rhodanese" evidence="12">
    <location>
        <begin position="300"/>
        <end position="363"/>
    </location>
</feature>
<dbReference type="GO" id="GO:0005524">
    <property type="term" value="F:ATP binding"/>
    <property type="evidence" value="ECO:0007669"/>
    <property type="project" value="UniProtKB-KW"/>
</dbReference>
<reference evidence="13" key="2">
    <citation type="journal article" date="2021" name="Genome Biol. Evol.">
        <title>Developing a high-quality reference genome for a parasitic bivalve with doubly uniparental inheritance (Bivalvia: Unionida).</title>
        <authorList>
            <person name="Smith C.H."/>
        </authorList>
    </citation>
    <scope>NUCLEOTIDE SEQUENCE</scope>
    <source>
        <strain evidence="13">CHS0354</strain>
        <tissue evidence="13">Mantle</tissue>
    </source>
</reference>
<feature type="transmembrane region" description="Helical" evidence="11">
    <location>
        <begin position="1318"/>
        <end position="1337"/>
    </location>
</feature>
<dbReference type="SUPFAM" id="SSF69572">
    <property type="entry name" value="Activating enzymes of the ubiquitin-like proteins"/>
    <property type="match status" value="1"/>
</dbReference>
<dbReference type="InterPro" id="IPR000594">
    <property type="entry name" value="ThiF_NAD_FAD-bd"/>
</dbReference>
<dbReference type="NCBIfam" id="TIGR00914">
    <property type="entry name" value="2A0601"/>
    <property type="match status" value="1"/>
</dbReference>
<dbReference type="SUPFAM" id="SSF82866">
    <property type="entry name" value="Multidrug efflux transporter AcrB transmembrane domain"/>
    <property type="match status" value="2"/>
</dbReference>
<keyword evidence="10" id="KW-0501">Molybdenum cofactor biosynthesis</keyword>
<dbReference type="Gene3D" id="2.40.30.170">
    <property type="match status" value="1"/>
</dbReference>
<dbReference type="PRINTS" id="PR00702">
    <property type="entry name" value="ACRIFLAVINRP"/>
</dbReference>
<dbReference type="Gene3D" id="3.30.2090.10">
    <property type="entry name" value="Multidrug efflux transporter AcrB TolC docking domain, DN and DC subdomains"/>
    <property type="match status" value="2"/>
</dbReference>
<protein>
    <recommendedName>
        <fullName evidence="12">Rhodanese domain-containing protein</fullName>
    </recommendedName>
</protein>
<evidence type="ECO:0000313" key="13">
    <source>
        <dbReference type="EMBL" id="KAK3605095.1"/>
    </source>
</evidence>
<dbReference type="Pfam" id="PF00873">
    <property type="entry name" value="ACR_tran"/>
    <property type="match status" value="1"/>
</dbReference>
<feature type="transmembrane region" description="Helical" evidence="11">
    <location>
        <begin position="1245"/>
        <end position="1264"/>
    </location>
</feature>
<dbReference type="Gene3D" id="3.40.50.720">
    <property type="entry name" value="NAD(P)-binding Rossmann-like Domain"/>
    <property type="match status" value="1"/>
</dbReference>
<dbReference type="GO" id="GO:0006777">
    <property type="term" value="P:Mo-molybdopterin cofactor biosynthetic process"/>
    <property type="evidence" value="ECO:0007669"/>
    <property type="project" value="UniProtKB-KW"/>
</dbReference>
<dbReference type="PANTHER" id="PTHR32063">
    <property type="match status" value="1"/>
</dbReference>
<dbReference type="InterPro" id="IPR058647">
    <property type="entry name" value="BSH_CzcB-like"/>
</dbReference>
<dbReference type="FunFam" id="3.40.50.720:FF:000033">
    <property type="entry name" value="Adenylyltransferase and sulfurtransferase MOCS3"/>
    <property type="match status" value="1"/>
</dbReference>
<keyword evidence="3" id="KW-1003">Cell membrane</keyword>
<evidence type="ECO:0000256" key="10">
    <source>
        <dbReference type="ARBA" id="ARBA00023150"/>
    </source>
</evidence>
<evidence type="ECO:0000256" key="5">
    <source>
        <dbReference type="ARBA" id="ARBA00022692"/>
    </source>
</evidence>
<keyword evidence="7" id="KW-0067">ATP-binding</keyword>
<dbReference type="SUPFAM" id="SSF82693">
    <property type="entry name" value="Multidrug efflux transporter AcrB pore domain, PN1, PN2, PC1 and PC2 subdomains"/>
    <property type="match status" value="3"/>
</dbReference>
<accession>A0AAE0T884</accession>
<dbReference type="PANTHER" id="PTHR32063:SF24">
    <property type="entry name" value="CATION EFFLUX SYSTEM (ACRB_ACRD_ACRF FAMILY)"/>
    <property type="match status" value="1"/>
</dbReference>
<evidence type="ECO:0000256" key="8">
    <source>
        <dbReference type="ARBA" id="ARBA00022989"/>
    </source>
</evidence>
<dbReference type="InterPro" id="IPR006143">
    <property type="entry name" value="RND_pump_MFP"/>
</dbReference>
<feature type="transmembrane region" description="Helical" evidence="11">
    <location>
        <begin position="885"/>
        <end position="903"/>
    </location>
</feature>
<dbReference type="InterPro" id="IPR027463">
    <property type="entry name" value="AcrB_DN_DC_subdom"/>
</dbReference>
<dbReference type="Gene3D" id="2.40.50.100">
    <property type="match status" value="1"/>
</dbReference>
<feature type="transmembrane region" description="Helical" evidence="11">
    <location>
        <begin position="708"/>
        <end position="728"/>
    </location>
</feature>
<dbReference type="NCBIfam" id="TIGR01730">
    <property type="entry name" value="RND_mfp"/>
    <property type="match status" value="1"/>
</dbReference>
<dbReference type="GO" id="GO:0008641">
    <property type="term" value="F:ubiquitin-like modifier activating enzyme activity"/>
    <property type="evidence" value="ECO:0007669"/>
    <property type="project" value="InterPro"/>
</dbReference>
<comment type="caution">
    <text evidence="13">The sequence shown here is derived from an EMBL/GenBank/DDBJ whole genome shotgun (WGS) entry which is preliminary data.</text>
</comment>
<feature type="transmembrane region" description="Helical" evidence="11">
    <location>
        <begin position="1270"/>
        <end position="1292"/>
    </location>
</feature>
<evidence type="ECO:0000313" key="14">
    <source>
        <dbReference type="Proteomes" id="UP001195483"/>
    </source>
</evidence>
<dbReference type="Pfam" id="PF25973">
    <property type="entry name" value="BSH_CzcB"/>
    <property type="match status" value="1"/>
</dbReference>
<keyword evidence="9 11" id="KW-0472">Membrane</keyword>
<dbReference type="InterPro" id="IPR001763">
    <property type="entry name" value="Rhodanese-like_dom"/>
</dbReference>
<dbReference type="Proteomes" id="UP001195483">
    <property type="component" value="Unassembled WGS sequence"/>
</dbReference>
<feature type="transmembrane region" description="Helical" evidence="11">
    <location>
        <begin position="823"/>
        <end position="849"/>
    </location>
</feature>
<evidence type="ECO:0000259" key="12">
    <source>
        <dbReference type="PROSITE" id="PS50206"/>
    </source>
</evidence>
<dbReference type="CDD" id="cd00158">
    <property type="entry name" value="RHOD"/>
    <property type="match status" value="1"/>
</dbReference>
<dbReference type="EMBL" id="JAEAOA010000085">
    <property type="protein sequence ID" value="KAK3605095.1"/>
    <property type="molecule type" value="Genomic_DNA"/>
</dbReference>
<dbReference type="GO" id="GO:0042910">
    <property type="term" value="F:xenobiotic transmembrane transporter activity"/>
    <property type="evidence" value="ECO:0007669"/>
    <property type="project" value="TreeGrafter"/>
</dbReference>
<dbReference type="Gene3D" id="3.30.70.1440">
    <property type="entry name" value="Multidrug efflux transporter AcrB pore domain"/>
    <property type="match status" value="1"/>
</dbReference>
<feature type="transmembrane region" description="Helical" evidence="11">
    <location>
        <begin position="1219"/>
        <end position="1238"/>
    </location>
</feature>
<dbReference type="InterPro" id="IPR035985">
    <property type="entry name" value="Ubiquitin-activating_enz"/>
</dbReference>
<name>A0AAE0T884_9BIVA</name>
<evidence type="ECO:0000256" key="2">
    <source>
        <dbReference type="ARBA" id="ARBA00022448"/>
    </source>
</evidence>
<evidence type="ECO:0000256" key="9">
    <source>
        <dbReference type="ARBA" id="ARBA00023136"/>
    </source>
</evidence>
<evidence type="ECO:0000256" key="6">
    <source>
        <dbReference type="ARBA" id="ARBA00022741"/>
    </source>
</evidence>
<dbReference type="SUPFAM" id="SSF82714">
    <property type="entry name" value="Multidrug efflux transporter AcrB TolC docking domain, DN and DC subdomains"/>
    <property type="match status" value="2"/>
</dbReference>
<keyword evidence="4" id="KW-0808">Transferase</keyword>
<feature type="transmembrane region" description="Helical" evidence="11">
    <location>
        <begin position="37"/>
        <end position="64"/>
    </location>
</feature>
<keyword evidence="2" id="KW-0813">Transport</keyword>
<sequence length="1690" mass="187802">MKNQDELTHVELARYNRQIILPQLGIFGQSKLKRGRVLVVGAGGLGSPVLLYLAAAGVGCLGIVDDDFVSLSNLQRQVLYKTSDIGQAKVNVAKHAIQALNPNTCVCCYNTKLRANNVESMISLYDIIVDGSDNFATRYLLNDACVLLNKPLVYGGVFQFEGQVSVFNQLESAGCRSANYRDLFPSPPPIGSRPACGEAGVLGSLPGIVGSLQATEAIKLLLEMHEYTLKNKLLTINMFTLEFRTISFSKDPTAEPILRLIDYDEFCSTPKTSISNGIDGDMDMDIDYELSQEDFIKLCESEDIFILDVREEWEYEAHNIGGMHIPQGDVAKKLHCLPKDKPIIVVCQSGSRSLDVAKMLIKQYTFLQVQSLKEIPIDAVPDVTNNQVQIITTSKNLSTQDVEKFLTYPIELELGNLPGVQEIRSVSKFGLSVITVVFPDEIGTYLPRQLISEKLKFAEEKIPEGFGKPFMGPITTGLGEIYQYVLEVEPEYKHRYSQSDLRTIQDWVIKRQLSGISGVVEINTWGGFLKQYEVAVNPERLRAIDVSLSDVFTALEKNNSIAGGSYIEKTNESYFIRGEGLITTIEDIKKVVITTRKGIPILIKDVAKVGFGYANRYGAITMDGKGETVLGQVMMLKGGNTNKIIKSVKERVVEIQKILPKGIKINPFLERSDLIAKTTFTIYENLIIGSVIVMFVVILLLGNLISALIVTSVIPLSLLFTLSCMYIFNVNANLLSLGAVDFGIIIDGAIIIIEYVAMTITKSRLELLGLPKVRQQHLRNTLTFSGTSKMMRSAIFGQVIIIIVFIPILSLVGVEGKMFRPMALVFCFALVGAMVLCFTYLPVIASIFLKPNLHDKKNFSDKVITRLELYYSKTLILALRNKKSVFISSLLAILISLILFFRVGGEFVPTLDEGSFVIQPVIKTGTSLTRTIELVTQMERILKGFPEVHHVVSRIGAAEIPTDPMSMEQSDVIITLKPKSEWTSAKTKDELANKFKEALSVIPDVDYEFTQPIEMRFNELITGVRADLAIKVFGENLDILQKKADEISAAIQNVEGASDIVVEKIAGLPQMLVEFDRNKIAKYGLNIADLNQIIKTSFSGTEAGLILEKDRQFDLVVRLDTDHRKTIEDIQTTTIKLPNGNTLPLREFANINYHTGPAQISRDNTHRRIVVTVNVRNRDLESVVNDVQTIVKNKISMPAGYFITYGGQFENLRQAKQRLSIALPTALLLIFVLLYFAFRSLKESLIIYSAIPLASVGGVFLLFLRDLPFSISAGIGFIALFGIAVLNGIVLIEEYNALKKHGMNNVLRRILTGSKLRLRPVLLTATAAAFGFLPMAFSGSVGAEVQRPLATVVIEKMELGHMTKQTFSHTTQVTGIIDVPPENRASVSTYFAGYVKDLSVLPGQRVKKGQVLFTLESPEYIRIQANYLKSKESLAYLKQDYERQAGLLKDSITSKKNFLKAETEYKVNLADYESGRIQLSMMNISPDLISPENLVSVISILSPIQGYVTEVNITKGKYLSPSDIAVSIVNSDHIHVELEIFEADVPKVEIGQKILFRLQNGAMESYPAHVYLIDKIINVEKRTGSIHGHLDNEKHSELFSVGMYVEAEIFTSTYISLALPESSITTIDGTNYVLVKKESKEESIVFEKREVKIGKNMNGFSEVLNSSEFNDREEFLIKGGSYILNNQAVN</sequence>
<comment type="subcellular location">
    <subcellularLocation>
        <location evidence="1">Cell membrane</location>
        <topology evidence="1">Multi-pass membrane protein</topology>
    </subcellularLocation>
</comment>
<dbReference type="Gene3D" id="3.30.70.1320">
    <property type="entry name" value="Multidrug efflux transporter AcrB pore domain like"/>
    <property type="match status" value="1"/>
</dbReference>
<feature type="transmembrane region" description="Helical" evidence="11">
    <location>
        <begin position="682"/>
        <end position="701"/>
    </location>
</feature>
<dbReference type="GO" id="GO:0016740">
    <property type="term" value="F:transferase activity"/>
    <property type="evidence" value="ECO:0007669"/>
    <property type="project" value="UniProtKB-KW"/>
</dbReference>
<evidence type="ECO:0000256" key="4">
    <source>
        <dbReference type="ARBA" id="ARBA00022679"/>
    </source>
</evidence>